<evidence type="ECO:0000313" key="4">
    <source>
        <dbReference type="Proteomes" id="UP000229344"/>
    </source>
</evidence>
<dbReference type="EMBL" id="PFBI01000004">
    <property type="protein sequence ID" value="PIR84790.1"/>
    <property type="molecule type" value="Genomic_DNA"/>
</dbReference>
<proteinExistence type="predicted"/>
<keyword evidence="2" id="KW-1133">Transmembrane helix</keyword>
<comment type="caution">
    <text evidence="3">The sequence shown here is derived from an EMBL/GenBank/DDBJ whole genome shotgun (WGS) entry which is preliminary data.</text>
</comment>
<sequence length="218" mass="23579">MFGLPQTIIIAILAVVLIGGGVYVVKHKSTPTEQVNTDTDASDTDPETPFSGSGSFRDLLNLGHTAVCDVTYSDENSVVTGTSYIAQNRVRGDFTIETKDNTFESHFIHQDEMLYSWTLTPGGITALKMSTATEGETGDTNASQGVDLNQHIEYDCRPWTVDESEFTPPAAIEFKTQAELMQGMMMGTNGNTENQCGACAQISDTGARTQCLTALRCN</sequence>
<accession>A0A2H0UEK8</accession>
<dbReference type="AlphaFoldDB" id="A0A2H0UEK8"/>
<reference evidence="4" key="1">
    <citation type="submission" date="2017-09" db="EMBL/GenBank/DDBJ databases">
        <title>Depth-based differentiation of microbial function through sediment-hosted aquifers and enrichment of novel symbionts in the deep terrestrial subsurface.</title>
        <authorList>
            <person name="Probst A.J."/>
            <person name="Ladd B."/>
            <person name="Jarett J.K."/>
            <person name="Geller-Mcgrath D.E."/>
            <person name="Sieber C.M.K."/>
            <person name="Emerson J.B."/>
            <person name="Anantharaman K."/>
            <person name="Thomas B.C."/>
            <person name="Malmstrom R."/>
            <person name="Stieglmeier M."/>
            <person name="Klingl A."/>
            <person name="Woyke T."/>
            <person name="Ryan C.M."/>
            <person name="Banfield J.F."/>
        </authorList>
    </citation>
    <scope>NUCLEOTIDE SEQUENCE [LARGE SCALE GENOMIC DNA]</scope>
</reference>
<feature type="region of interest" description="Disordered" evidence="1">
    <location>
        <begin position="31"/>
        <end position="54"/>
    </location>
</feature>
<evidence type="ECO:0000256" key="1">
    <source>
        <dbReference type="SAM" id="MobiDB-lite"/>
    </source>
</evidence>
<feature type="transmembrane region" description="Helical" evidence="2">
    <location>
        <begin position="6"/>
        <end position="25"/>
    </location>
</feature>
<protein>
    <submittedName>
        <fullName evidence="3">Uncharacterized protein</fullName>
    </submittedName>
</protein>
<keyword evidence="2" id="KW-0812">Transmembrane</keyword>
<gene>
    <name evidence="3" type="ORF">COU16_01225</name>
</gene>
<evidence type="ECO:0000313" key="3">
    <source>
        <dbReference type="EMBL" id="PIR84790.1"/>
    </source>
</evidence>
<name>A0A2H0UEK8_9BACT</name>
<evidence type="ECO:0000256" key="2">
    <source>
        <dbReference type="SAM" id="Phobius"/>
    </source>
</evidence>
<keyword evidence="2" id="KW-0472">Membrane</keyword>
<dbReference type="Proteomes" id="UP000229344">
    <property type="component" value="Unassembled WGS sequence"/>
</dbReference>
<organism evidence="3 4">
    <name type="scientific">Candidatus Kaiserbacteria bacterium CG10_big_fil_rev_8_21_14_0_10_47_16</name>
    <dbReference type="NCBI Taxonomy" id="1974608"/>
    <lineage>
        <taxon>Bacteria</taxon>
        <taxon>Candidatus Kaiseribacteriota</taxon>
    </lineage>
</organism>